<dbReference type="OrthoDB" id="6637778at2"/>
<feature type="region of interest" description="Disordered" evidence="1">
    <location>
        <begin position="812"/>
        <end position="833"/>
    </location>
</feature>
<evidence type="ECO:0000313" key="4">
    <source>
        <dbReference type="Proteomes" id="UP000408764"/>
    </source>
</evidence>
<evidence type="ECO:0000313" key="2">
    <source>
        <dbReference type="EMBL" id="MBK3457607.1"/>
    </source>
</evidence>
<dbReference type="Proteomes" id="UP000620382">
    <property type="component" value="Unassembled WGS sequence"/>
</dbReference>
<evidence type="ECO:0000313" key="3">
    <source>
        <dbReference type="EMBL" id="MRJ39016.1"/>
    </source>
</evidence>
<accession>A0A5P1DFE7</accession>
<dbReference type="Proteomes" id="UP000408764">
    <property type="component" value="Unassembled WGS sequence"/>
</dbReference>
<evidence type="ECO:0000313" key="5">
    <source>
        <dbReference type="Proteomes" id="UP000620382"/>
    </source>
</evidence>
<gene>
    <name evidence="3" type="ORF">FRT59_18865</name>
    <name evidence="2" type="ORF">JJD71_00835</name>
</gene>
<reference evidence="3 4" key="1">
    <citation type="submission" date="2019-08" db="EMBL/GenBank/DDBJ databases">
        <title>Pseudomonas haemolytica sp. nov. isolated from raw milk and skim milk concentrate.</title>
        <authorList>
            <person name="Hofmann K."/>
            <person name="Huptas C."/>
            <person name="Doll E."/>
            <person name="Scherer S."/>
            <person name="Wenning M."/>
        </authorList>
    </citation>
    <scope>NUCLEOTIDE SEQUENCE [LARGE SCALE GENOMIC DNA]</scope>
    <source>
        <strain evidence="3 4">DSM 108987</strain>
    </source>
</reference>
<evidence type="ECO:0000256" key="1">
    <source>
        <dbReference type="SAM" id="MobiDB-lite"/>
    </source>
</evidence>
<proteinExistence type="predicted"/>
<dbReference type="RefSeq" id="WP_153871961.1">
    <property type="nucleotide sequence ID" value="NZ_JAEKCT010000005.1"/>
</dbReference>
<name>A0A5P1DFE7_9PSED</name>
<keyword evidence="5" id="KW-1185">Reference proteome</keyword>
<comment type="caution">
    <text evidence="3">The sequence shown here is derived from an EMBL/GenBank/DDBJ whole genome shotgun (WGS) entry which is preliminary data.</text>
</comment>
<reference evidence="2 5" key="2">
    <citation type="submission" date="2021-01" db="EMBL/GenBank/DDBJ databases">
        <title>Antibiotic resistance and phylogeny of Pseudomonas spp. isolated over three decades from chicken meat in the Norwegian food chain.</title>
        <authorList>
            <person name="Moen B."/>
        </authorList>
    </citation>
    <scope>NUCLEOTIDE SEQUENCE [LARGE SCALE GENOMIC DNA]</scope>
    <source>
        <strain evidence="2 5">MF6766</strain>
    </source>
</reference>
<sequence>MTFISNSRLPELHTPQLAKADLQPRPAHLEVATELPGKNESPQQRGDRVLADLYKLDLKELSGANKDYRQHTVENIPRDSSFSQSRTLLDNFLKNPAFMEWAKEHDIDLSKEITINIESGTLSGTTLSTRPQNAFDFSAPKPTAQSIDIHSFMGWPLLKSVAKTLAGSGNAVSFDPAATATAAKIADIAQFHGHTLPFDSALSPSEQQAAVTEYINKWQREDDLFPETFNIPSQKYLDDQAAKLGDLNNRRAVIAAIPKAVDDVLKGLEHHFSKSTFAKEEDRAEYNQIIKERMQVALDTPIQIDPTSSYSRDHTLKSGVAVTLRDYLVGHGLLVPTDASELRNIAQSLASLPVPTPAYGNLGGAHSWPTPMSDNDKNELRFAINRSVLTEPGENVFDYLTRDLPTLNKDPRLALDDILKSPNAKHLAATADREVGELLSPDPVSDWVLTALYNSLDLWGGSDPSQRTKAAGFDLADVKLFGHSASMIRKALAEHLIEQKKATPKTVDLAVTLLLSHKAPELLVKDIPETLTKGTHSWVSFTTAVARLEAQAPGSTSQMTYSQVMMRHELAPITLADKLVEQQAQSDALKEWGVHNGVLDWNSTGQYSEEEMDKVRSAYTLQIEALSKASDTFAALIPDLHDRATAEIKAQNPHLSEEQIRQKVLVPKTSAFFSFPGPYSLLDIFIHSGQQHNKAELDRYRSSDENIDLSSINFKPMSNSDIIYQFENGLDVYFDRFERDVRTQGKYLVSTLSLEDRKIIEHGKLAVFKEVTFTKDPYTLIESTKDASPSSIFITSEIMNEQGHKETHRYELNSTDNTLRPRPDLTSVGSVSSDGKGVNRLVPLVPDGDYKANVLEPWTHDGVNDAPNSFASEKTQYIVDAMVKHFNIREQAASLRSTTTFDGEVPFYKRIEDFVVGLIPGYNATKNFIEGNWREGLVDLSFDIFGFLLAGAGKVVGAGAKVGSSTFGSTAKKLLRGTLGAFNPIDAKGIVQASVQTGITYFTNSGPADNNQPRIRIKYDPVKIFRDVKNATIGKATVQGVMTEIAATEKNGKWYPLDPVSKEPLGLPSKDFVPSA</sequence>
<protein>
    <submittedName>
        <fullName evidence="3">Uncharacterized protein</fullName>
    </submittedName>
</protein>
<dbReference type="EMBL" id="JAENSR010000001">
    <property type="protein sequence ID" value="MBK3457607.1"/>
    <property type="molecule type" value="Genomic_DNA"/>
</dbReference>
<organism evidence="3 4">
    <name type="scientific">Pseudomonas haemolytica</name>
    <dbReference type="NCBI Taxonomy" id="2600065"/>
    <lineage>
        <taxon>Bacteria</taxon>
        <taxon>Pseudomonadati</taxon>
        <taxon>Pseudomonadota</taxon>
        <taxon>Gammaproteobacteria</taxon>
        <taxon>Pseudomonadales</taxon>
        <taxon>Pseudomonadaceae</taxon>
        <taxon>Pseudomonas</taxon>
    </lineage>
</organism>
<dbReference type="AlphaFoldDB" id="A0A5P1DFE7"/>
<dbReference type="EMBL" id="VOIW01000005">
    <property type="protein sequence ID" value="MRJ39016.1"/>
    <property type="molecule type" value="Genomic_DNA"/>
</dbReference>